<feature type="domain" description="RagB/SusD" evidence="6">
    <location>
        <begin position="354"/>
        <end position="487"/>
    </location>
</feature>
<proteinExistence type="inferred from homology"/>
<evidence type="ECO:0000256" key="5">
    <source>
        <dbReference type="ARBA" id="ARBA00023237"/>
    </source>
</evidence>
<dbReference type="Proteomes" id="UP000462931">
    <property type="component" value="Unassembled WGS sequence"/>
</dbReference>
<comment type="caution">
    <text evidence="8">The sequence shown here is derived from an EMBL/GenBank/DDBJ whole genome shotgun (WGS) entry which is preliminary data.</text>
</comment>
<evidence type="ECO:0000313" key="8">
    <source>
        <dbReference type="EMBL" id="MRX48530.1"/>
    </source>
</evidence>
<evidence type="ECO:0000259" key="7">
    <source>
        <dbReference type="Pfam" id="PF14322"/>
    </source>
</evidence>
<name>A0A7K0FT85_9SPHI</name>
<organism evidence="8 9">
    <name type="scientific">Pedobacter puniceum</name>
    <dbReference type="NCBI Taxonomy" id="2666136"/>
    <lineage>
        <taxon>Bacteria</taxon>
        <taxon>Pseudomonadati</taxon>
        <taxon>Bacteroidota</taxon>
        <taxon>Sphingobacteriia</taxon>
        <taxon>Sphingobacteriales</taxon>
        <taxon>Sphingobacteriaceae</taxon>
        <taxon>Pedobacter</taxon>
    </lineage>
</organism>
<keyword evidence="5" id="KW-0998">Cell outer membrane</keyword>
<dbReference type="InterPro" id="IPR011990">
    <property type="entry name" value="TPR-like_helical_dom_sf"/>
</dbReference>
<dbReference type="InterPro" id="IPR033985">
    <property type="entry name" value="SusD-like_N"/>
</dbReference>
<gene>
    <name evidence="8" type="ORF">GJJ64_15150</name>
</gene>
<dbReference type="Pfam" id="PF07980">
    <property type="entry name" value="SusD_RagB"/>
    <property type="match status" value="1"/>
</dbReference>
<protein>
    <submittedName>
        <fullName evidence="8">RagB/SusD family nutrient uptake outer membrane protein</fullName>
    </submittedName>
</protein>
<evidence type="ECO:0000256" key="4">
    <source>
        <dbReference type="ARBA" id="ARBA00023136"/>
    </source>
</evidence>
<reference evidence="8 9" key="1">
    <citation type="submission" date="2019-11" db="EMBL/GenBank/DDBJ databases">
        <authorList>
            <person name="Cheng Q."/>
            <person name="Yang Z."/>
        </authorList>
    </citation>
    <scope>NUCLEOTIDE SEQUENCE [LARGE SCALE GENOMIC DNA]</scope>
    <source>
        <strain evidence="8 9">HX-22-1</strain>
    </source>
</reference>
<keyword evidence="3" id="KW-0732">Signal</keyword>
<dbReference type="Pfam" id="PF14322">
    <property type="entry name" value="SusD-like_3"/>
    <property type="match status" value="1"/>
</dbReference>
<dbReference type="AlphaFoldDB" id="A0A7K0FT85"/>
<evidence type="ECO:0000256" key="2">
    <source>
        <dbReference type="ARBA" id="ARBA00006275"/>
    </source>
</evidence>
<accession>A0A7K0FT85</accession>
<evidence type="ECO:0000313" key="9">
    <source>
        <dbReference type="Proteomes" id="UP000462931"/>
    </source>
</evidence>
<dbReference type="Gene3D" id="2.20.20.130">
    <property type="match status" value="1"/>
</dbReference>
<comment type="similarity">
    <text evidence="2">Belongs to the SusD family.</text>
</comment>
<evidence type="ECO:0000256" key="1">
    <source>
        <dbReference type="ARBA" id="ARBA00004442"/>
    </source>
</evidence>
<keyword evidence="4" id="KW-0472">Membrane</keyword>
<dbReference type="SUPFAM" id="SSF48452">
    <property type="entry name" value="TPR-like"/>
    <property type="match status" value="1"/>
</dbReference>
<dbReference type="EMBL" id="WKJI01000005">
    <property type="protein sequence ID" value="MRX48530.1"/>
    <property type="molecule type" value="Genomic_DNA"/>
</dbReference>
<evidence type="ECO:0000256" key="3">
    <source>
        <dbReference type="ARBA" id="ARBA00022729"/>
    </source>
</evidence>
<dbReference type="Gene3D" id="1.25.40.390">
    <property type="match status" value="1"/>
</dbReference>
<dbReference type="CDD" id="cd08977">
    <property type="entry name" value="SusD"/>
    <property type="match status" value="1"/>
</dbReference>
<dbReference type="GO" id="GO:0009279">
    <property type="term" value="C:cell outer membrane"/>
    <property type="evidence" value="ECO:0007669"/>
    <property type="project" value="UniProtKB-SubCell"/>
</dbReference>
<feature type="domain" description="SusD-like N-terminal" evidence="7">
    <location>
        <begin position="91"/>
        <end position="242"/>
    </location>
</feature>
<evidence type="ECO:0000259" key="6">
    <source>
        <dbReference type="Pfam" id="PF07980"/>
    </source>
</evidence>
<dbReference type="PROSITE" id="PS51257">
    <property type="entry name" value="PROKAR_LIPOPROTEIN"/>
    <property type="match status" value="1"/>
</dbReference>
<sequence>MNINKFFTAIGLSSVLVFSSCDKVIEVEPEFSKDGSQIFTNLEDYQFALTGAYALLRQTGYYGNGPQVTGAFSVLPDMMSEHVAETNNELGNYVTQTDWTYAADDTDIATTWLAAYSVITQANSVIRNIDNFASVNQDEVNKIKGQALAIRGMVHFDLLRYWGEDYSRNSTAKGVPYRTVIDLEERPARLDVKTTYDNIFRDLLEAETLLGTKVVNTSTSAVNARAYIDRLVVRAMLARVYLYAKDYANAESYATLVINERPLASKTNFPNIWKDASAAEVIWAVAFNPGEGNPVSGIYTASSNNLGYRPTSNILALYDQANDIRFPAYFASRATGASAPILPFASNARKITNKHVGRGTATDNVVNWKAFRTGEMYLIRAEARALKATPDFVGALADLNTLREARINNYTPLIATGSALINAIAEERQRELYAEGHRWFDLKRTTKTITRSDCGTATSCSLAPTSRSWTWPIPQGELLANPNIPQAQQTTGY</sequence>
<comment type="subcellular location">
    <subcellularLocation>
        <location evidence="1">Cell outer membrane</location>
    </subcellularLocation>
</comment>
<dbReference type="InterPro" id="IPR012944">
    <property type="entry name" value="SusD_RagB_dom"/>
</dbReference>
<keyword evidence="9" id="KW-1185">Reference proteome</keyword>
<dbReference type="Gene3D" id="1.25.40.900">
    <property type="match status" value="1"/>
</dbReference>